<sequence length="220" mass="25379">MFWNCMKESRPRVRFQRKEQVTYIPSQNYLTCEEWRSVYYSPDDIVRFRREAVAAVNAMHQKIGRNSASGTTADWDEISANELGLYLFAAHLDQRMTNRRDCHFAVLDEQWTQHELSGIRDDEVIAKVSRHRSKAAKDLAYVTAEADAREVRLAAAGMEPCGYLCFNDGEKTTVQYLFRSRDPSQEKGQLYSRKEKCDLYDKSMSTRVNPIQETLAAATA</sequence>
<dbReference type="EMBL" id="HBED01025548">
    <property type="protein sequence ID" value="CAD8313892.1"/>
    <property type="molecule type" value="Transcribed_RNA"/>
</dbReference>
<name>A0A7R9W5L1_9STRA</name>
<dbReference type="AlphaFoldDB" id="A0A7R9W5L1"/>
<proteinExistence type="predicted"/>
<evidence type="ECO:0000313" key="1">
    <source>
        <dbReference type="EMBL" id="CAD8313892.1"/>
    </source>
</evidence>
<gene>
    <name evidence="1" type="ORF">TDUB1175_LOCUS12681</name>
</gene>
<protein>
    <submittedName>
        <fullName evidence="1">Uncharacterized protein</fullName>
    </submittedName>
</protein>
<accession>A0A7R9W5L1</accession>
<reference evidence="1" key="1">
    <citation type="submission" date="2021-01" db="EMBL/GenBank/DDBJ databases">
        <authorList>
            <person name="Corre E."/>
            <person name="Pelletier E."/>
            <person name="Niang G."/>
            <person name="Scheremetjew M."/>
            <person name="Finn R."/>
            <person name="Kale V."/>
            <person name="Holt S."/>
            <person name="Cochrane G."/>
            <person name="Meng A."/>
            <person name="Brown T."/>
            <person name="Cohen L."/>
        </authorList>
    </citation>
    <scope>NUCLEOTIDE SEQUENCE</scope>
    <source>
        <strain evidence="1">CCMP147</strain>
    </source>
</reference>
<organism evidence="1">
    <name type="scientific">Pseudictyota dubia</name>
    <dbReference type="NCBI Taxonomy" id="2749911"/>
    <lineage>
        <taxon>Eukaryota</taxon>
        <taxon>Sar</taxon>
        <taxon>Stramenopiles</taxon>
        <taxon>Ochrophyta</taxon>
        <taxon>Bacillariophyta</taxon>
        <taxon>Mediophyceae</taxon>
        <taxon>Biddulphiophycidae</taxon>
        <taxon>Eupodiscales</taxon>
        <taxon>Odontellaceae</taxon>
        <taxon>Pseudictyota</taxon>
    </lineage>
</organism>